<name>A0ACC1Z027_MELAZ</name>
<dbReference type="EMBL" id="CM051394">
    <property type="protein sequence ID" value="KAJ4729061.1"/>
    <property type="molecule type" value="Genomic_DNA"/>
</dbReference>
<evidence type="ECO:0000313" key="2">
    <source>
        <dbReference type="Proteomes" id="UP001164539"/>
    </source>
</evidence>
<sequence length="530" mass="59842">MKFYISTTGIKKVTISNSGSKGSSAPALASRRIASSRTLLPVVLVLGIVLPFLFVRVAFLVLESSSVCSSPLDCIRRGIFSGSDTSLRLREELTRALIEAKDGSTREGGIEGSLEPFNELVKEMTSKRQDIKAFAFKTKAMLQRMEREVQSARQRESIYWHLASHGVPKSLHCLCLKLAEEYAVNAMARSRLPSPEYVSRLTDPSFHHVVLLTDNILAASVVISSTVQNSARPEELVFHIVTDKKTYTPMHAWFAINSFRSAVVEVKGLHQYDWPQEVNVEIKEMLEIHRLIWSRYYNDLKQEDFEHQGDHGRDLEVLSPSCLSLMNHLRIYIPELFPDLKKIVFLDDDVVVQHDISSLWELDLNGKVVGAVVGSSCGDNCCPGRKYKDYLNFSHPTISSNFDHDSCAWLYGMNVLDLEAWRRTNITATIHKWLKLNLNSGLELWQPGVLPPALLALDGNVHPIDPSWHVAGLGRRSPEASKEMLKSAAVLHFSGPAKPWLEIGFPEVRGIWNRHVNFSNKFIRKCRIMR</sequence>
<comment type="caution">
    <text evidence="1">The sequence shown here is derived from an EMBL/GenBank/DDBJ whole genome shotgun (WGS) entry which is preliminary data.</text>
</comment>
<accession>A0ACC1Z027</accession>
<gene>
    <name evidence="1" type="ORF">OWV82_001904</name>
</gene>
<protein>
    <submittedName>
        <fullName evidence="1">Hexosyltransferase</fullName>
    </submittedName>
</protein>
<organism evidence="1 2">
    <name type="scientific">Melia azedarach</name>
    <name type="common">Chinaberry tree</name>
    <dbReference type="NCBI Taxonomy" id="155640"/>
    <lineage>
        <taxon>Eukaryota</taxon>
        <taxon>Viridiplantae</taxon>
        <taxon>Streptophyta</taxon>
        <taxon>Embryophyta</taxon>
        <taxon>Tracheophyta</taxon>
        <taxon>Spermatophyta</taxon>
        <taxon>Magnoliopsida</taxon>
        <taxon>eudicotyledons</taxon>
        <taxon>Gunneridae</taxon>
        <taxon>Pentapetalae</taxon>
        <taxon>rosids</taxon>
        <taxon>malvids</taxon>
        <taxon>Sapindales</taxon>
        <taxon>Meliaceae</taxon>
        <taxon>Melia</taxon>
    </lineage>
</organism>
<proteinExistence type="predicted"/>
<evidence type="ECO:0000313" key="1">
    <source>
        <dbReference type="EMBL" id="KAJ4729061.1"/>
    </source>
</evidence>
<keyword evidence="2" id="KW-1185">Reference proteome</keyword>
<reference evidence="1 2" key="1">
    <citation type="journal article" date="2023" name="Science">
        <title>Complex scaffold remodeling in plant triterpene biosynthesis.</title>
        <authorList>
            <person name="De La Pena R."/>
            <person name="Hodgson H."/>
            <person name="Liu J.C."/>
            <person name="Stephenson M.J."/>
            <person name="Martin A.C."/>
            <person name="Owen C."/>
            <person name="Harkess A."/>
            <person name="Leebens-Mack J."/>
            <person name="Jimenez L.E."/>
            <person name="Osbourn A."/>
            <person name="Sattely E.S."/>
        </authorList>
    </citation>
    <scope>NUCLEOTIDE SEQUENCE [LARGE SCALE GENOMIC DNA]</scope>
    <source>
        <strain evidence="2">cv. JPN11</strain>
        <tissue evidence="1">Leaf</tissue>
    </source>
</reference>
<dbReference type="Proteomes" id="UP001164539">
    <property type="component" value="Chromosome 1"/>
</dbReference>